<evidence type="ECO:0000256" key="1">
    <source>
        <dbReference type="SAM" id="MobiDB-lite"/>
    </source>
</evidence>
<dbReference type="OrthoDB" id="5410365at2759"/>
<evidence type="ECO:0000313" key="3">
    <source>
        <dbReference type="Proteomes" id="UP000235786"/>
    </source>
</evidence>
<proteinExistence type="predicted"/>
<feature type="compositionally biased region" description="Acidic residues" evidence="1">
    <location>
        <begin position="260"/>
        <end position="291"/>
    </location>
</feature>
<accession>A0A2J6RED5</accession>
<dbReference type="Proteomes" id="UP000235786">
    <property type="component" value="Unassembled WGS sequence"/>
</dbReference>
<dbReference type="EMBL" id="KZ613950">
    <property type="protein sequence ID" value="PMD36875.1"/>
    <property type="molecule type" value="Genomic_DNA"/>
</dbReference>
<dbReference type="AlphaFoldDB" id="A0A2J6RED5"/>
<gene>
    <name evidence="2" type="ORF">L207DRAFT_586564</name>
</gene>
<reference evidence="2 3" key="1">
    <citation type="submission" date="2016-04" db="EMBL/GenBank/DDBJ databases">
        <title>A degradative enzymes factory behind the ericoid mycorrhizal symbiosis.</title>
        <authorList>
            <consortium name="DOE Joint Genome Institute"/>
            <person name="Martino E."/>
            <person name="Morin E."/>
            <person name="Grelet G."/>
            <person name="Kuo A."/>
            <person name="Kohler A."/>
            <person name="Daghino S."/>
            <person name="Barry K."/>
            <person name="Choi C."/>
            <person name="Cichocki N."/>
            <person name="Clum A."/>
            <person name="Copeland A."/>
            <person name="Hainaut M."/>
            <person name="Haridas S."/>
            <person name="Labutti K."/>
            <person name="Lindquist E."/>
            <person name="Lipzen A."/>
            <person name="Khouja H.-R."/>
            <person name="Murat C."/>
            <person name="Ohm R."/>
            <person name="Olson A."/>
            <person name="Spatafora J."/>
            <person name="Veneault-Fourrey C."/>
            <person name="Henrissat B."/>
            <person name="Grigoriev I."/>
            <person name="Martin F."/>
            <person name="Perotto S."/>
        </authorList>
    </citation>
    <scope>NUCLEOTIDE SEQUENCE [LARGE SCALE GENOMIC DNA]</scope>
    <source>
        <strain evidence="2 3">F</strain>
    </source>
</reference>
<sequence length="305" mass="35001">MFQEWVKLYSTWKWNKNWEYPAPRVTRRRHHFLDEACAKDEIKKMMCRVVVDKLLPLRKYAPEDPLPGQPSHTVEAILPNILPEPFVYENHRQFLETVNEGSIRAGISSLFNVDLSSSAKDSLSMHSGTVKRYTLNNPHQKFKRLMENEEYAHDVRELLKDTSFGRAYLVVGFLTTTGTIWTQTESRSLITSPWCCKPGTSSIGLNHKRQDRDMHVVEEQIFAIAYDAVKTSYSGLKRTPVLGSSVRPRGKTFAFAGGSDSDDSSDEDDDEDAMEVVFADEEEEEEEDDDDFMARSNHFDCEVDD</sequence>
<feature type="region of interest" description="Disordered" evidence="1">
    <location>
        <begin position="253"/>
        <end position="305"/>
    </location>
</feature>
<keyword evidence="3" id="KW-1185">Reference proteome</keyword>
<name>A0A2J6RED5_HYAVF</name>
<evidence type="ECO:0000313" key="2">
    <source>
        <dbReference type="EMBL" id="PMD36875.1"/>
    </source>
</evidence>
<protein>
    <submittedName>
        <fullName evidence="2">Uncharacterized protein</fullName>
    </submittedName>
</protein>
<organism evidence="2 3">
    <name type="scientific">Hyaloscypha variabilis (strain UAMH 11265 / GT02V1 / F)</name>
    <name type="common">Meliniomyces variabilis</name>
    <dbReference type="NCBI Taxonomy" id="1149755"/>
    <lineage>
        <taxon>Eukaryota</taxon>
        <taxon>Fungi</taxon>
        <taxon>Dikarya</taxon>
        <taxon>Ascomycota</taxon>
        <taxon>Pezizomycotina</taxon>
        <taxon>Leotiomycetes</taxon>
        <taxon>Helotiales</taxon>
        <taxon>Hyaloscyphaceae</taxon>
        <taxon>Hyaloscypha</taxon>
        <taxon>Hyaloscypha variabilis</taxon>
    </lineage>
</organism>